<accession>A0A8S1X2X6</accession>
<protein>
    <submittedName>
        <fullName evidence="1">Uncharacterized protein</fullName>
    </submittedName>
</protein>
<evidence type="ECO:0000313" key="2">
    <source>
        <dbReference type="Proteomes" id="UP000683925"/>
    </source>
</evidence>
<reference evidence="1" key="1">
    <citation type="submission" date="2021-01" db="EMBL/GenBank/DDBJ databases">
        <authorList>
            <consortium name="Genoscope - CEA"/>
            <person name="William W."/>
        </authorList>
    </citation>
    <scope>NUCLEOTIDE SEQUENCE</scope>
</reference>
<evidence type="ECO:0000313" key="1">
    <source>
        <dbReference type="EMBL" id="CAD8195010.1"/>
    </source>
</evidence>
<gene>
    <name evidence="1" type="ORF">POCTA_138.1.T1080064</name>
</gene>
<comment type="caution">
    <text evidence="1">The sequence shown here is derived from an EMBL/GenBank/DDBJ whole genome shotgun (WGS) entry which is preliminary data.</text>
</comment>
<dbReference type="AlphaFoldDB" id="A0A8S1X2X6"/>
<sequence length="91" mass="11116">MELFRLINSVCYKSNINLRYVKKSFKNEELTYYIVSLEICSSLQSQSYYKIKQGQWINHLKLEQPLLRNVSTEQKYMRLLFNSIKMIYKYE</sequence>
<proteinExistence type="predicted"/>
<dbReference type="Proteomes" id="UP000683925">
    <property type="component" value="Unassembled WGS sequence"/>
</dbReference>
<keyword evidence="2" id="KW-1185">Reference proteome</keyword>
<dbReference type="EMBL" id="CAJJDP010000108">
    <property type="protein sequence ID" value="CAD8195010.1"/>
    <property type="molecule type" value="Genomic_DNA"/>
</dbReference>
<organism evidence="1 2">
    <name type="scientific">Paramecium octaurelia</name>
    <dbReference type="NCBI Taxonomy" id="43137"/>
    <lineage>
        <taxon>Eukaryota</taxon>
        <taxon>Sar</taxon>
        <taxon>Alveolata</taxon>
        <taxon>Ciliophora</taxon>
        <taxon>Intramacronucleata</taxon>
        <taxon>Oligohymenophorea</taxon>
        <taxon>Peniculida</taxon>
        <taxon>Parameciidae</taxon>
        <taxon>Paramecium</taxon>
    </lineage>
</organism>
<name>A0A8S1X2X6_PAROT</name>